<dbReference type="EMBL" id="CAJPWZ010002555">
    <property type="protein sequence ID" value="CAG2240327.1"/>
    <property type="molecule type" value="Genomic_DNA"/>
</dbReference>
<dbReference type="Pfam" id="PF00035">
    <property type="entry name" value="dsrm"/>
    <property type="match status" value="1"/>
</dbReference>
<dbReference type="InterPro" id="IPR000467">
    <property type="entry name" value="G_patch_dom"/>
</dbReference>
<dbReference type="CDD" id="cd19870">
    <property type="entry name" value="DSRM_SON-like"/>
    <property type="match status" value="1"/>
</dbReference>
<keyword evidence="1" id="KW-0694">RNA-binding</keyword>
<dbReference type="Proteomes" id="UP000683360">
    <property type="component" value="Unassembled WGS sequence"/>
</dbReference>
<feature type="region of interest" description="Disordered" evidence="2">
    <location>
        <begin position="24"/>
        <end position="164"/>
    </location>
</feature>
<protein>
    <submittedName>
        <fullName evidence="5">SON</fullName>
    </submittedName>
</protein>
<feature type="compositionally biased region" description="Basic and acidic residues" evidence="2">
    <location>
        <begin position="145"/>
        <end position="159"/>
    </location>
</feature>
<feature type="compositionally biased region" description="Basic and acidic residues" evidence="2">
    <location>
        <begin position="55"/>
        <end position="73"/>
    </location>
</feature>
<feature type="domain" description="G-patch" evidence="4">
    <location>
        <begin position="368"/>
        <end position="408"/>
    </location>
</feature>
<dbReference type="Gene3D" id="3.30.160.20">
    <property type="match status" value="1"/>
</dbReference>
<dbReference type="PROSITE" id="PS50174">
    <property type="entry name" value="G_PATCH"/>
    <property type="match status" value="1"/>
</dbReference>
<dbReference type="GO" id="GO:0048024">
    <property type="term" value="P:regulation of mRNA splicing, via spliceosome"/>
    <property type="evidence" value="ECO:0007669"/>
    <property type="project" value="TreeGrafter"/>
</dbReference>
<sequence>MATTQNDEEQIRLIECPICDHKAKQQVNSPPRTICPKCGNFYVDSGEGPPPPRRLARERQERKNIPENEERNKQGGRLQTISNFFQNLGSNKKGKNKTEKPYNSARSQPSSSMSEDSSSELPPITNGQMINQKRSPNFQLSLTSKSRESLSPRSLRSDKATLSPQNRHIYPVRTKNIDQFLDDIKNAKEKDNWKIVQDFYSTTFDSFMEINAVFKRDPGKEYKSTEDPGLKWDFVQIVFDNLLDTKPVDIRSIISERIKAARQLAENPKDLAAMSAMQKAQHNASLWASSKNLPGKFIGSTGAQILSQEELMGPDKKRQAWAKKAIADVTRYRRYRKKFATHVVKKLILKSLSIIEMKDQFHRAAPVKGGIGMALLQKMGWQQGTGLGKNNEGGLEPLALDFKMDRKGKNPVSALVELCKKRRLGSPDFQMVHEGGNDHKMNFLFKVIVNGTEYQPSVASQNKKFAKAAAATAVLQEMGLVPRDS</sequence>
<feature type="compositionally biased region" description="Polar residues" evidence="2">
    <location>
        <begin position="125"/>
        <end position="143"/>
    </location>
</feature>
<dbReference type="Pfam" id="PF01585">
    <property type="entry name" value="G-patch"/>
    <property type="match status" value="1"/>
</dbReference>
<feature type="domain" description="DRBM" evidence="3">
    <location>
        <begin position="410"/>
        <end position="480"/>
    </location>
</feature>
<evidence type="ECO:0000259" key="4">
    <source>
        <dbReference type="PROSITE" id="PS50174"/>
    </source>
</evidence>
<reference evidence="5" key="1">
    <citation type="submission" date="2021-03" db="EMBL/GenBank/DDBJ databases">
        <authorList>
            <person name="Bekaert M."/>
        </authorList>
    </citation>
    <scope>NUCLEOTIDE SEQUENCE</scope>
</reference>
<evidence type="ECO:0000313" key="6">
    <source>
        <dbReference type="Proteomes" id="UP000683360"/>
    </source>
</evidence>
<dbReference type="InterPro" id="IPR032922">
    <property type="entry name" value="SON"/>
</dbReference>
<dbReference type="PANTHER" id="PTHR46528">
    <property type="entry name" value="PROTEIN SON"/>
    <property type="match status" value="1"/>
</dbReference>
<dbReference type="SMART" id="SM00443">
    <property type="entry name" value="G_patch"/>
    <property type="match status" value="1"/>
</dbReference>
<accession>A0A8S3U286</accession>
<dbReference type="PROSITE" id="PS50137">
    <property type="entry name" value="DS_RBD"/>
    <property type="match status" value="1"/>
</dbReference>
<dbReference type="SMART" id="SM00358">
    <property type="entry name" value="DSRM"/>
    <property type="match status" value="1"/>
</dbReference>
<dbReference type="PANTHER" id="PTHR46528:SF1">
    <property type="entry name" value="PROTEIN SON"/>
    <property type="match status" value="1"/>
</dbReference>
<dbReference type="GO" id="GO:0003723">
    <property type="term" value="F:RNA binding"/>
    <property type="evidence" value="ECO:0007669"/>
    <property type="project" value="UniProtKB-UniRule"/>
</dbReference>
<feature type="compositionally biased region" description="Low complexity" evidence="2">
    <location>
        <begin position="107"/>
        <end position="116"/>
    </location>
</feature>
<gene>
    <name evidence="5" type="ORF">MEDL_52621</name>
</gene>
<comment type="caution">
    <text evidence="5">The sequence shown here is derived from an EMBL/GenBank/DDBJ whole genome shotgun (WGS) entry which is preliminary data.</text>
</comment>
<evidence type="ECO:0000313" key="5">
    <source>
        <dbReference type="EMBL" id="CAG2240327.1"/>
    </source>
</evidence>
<evidence type="ECO:0000256" key="2">
    <source>
        <dbReference type="SAM" id="MobiDB-lite"/>
    </source>
</evidence>
<evidence type="ECO:0000256" key="1">
    <source>
        <dbReference type="PROSITE-ProRule" id="PRU00266"/>
    </source>
</evidence>
<dbReference type="AlphaFoldDB" id="A0A8S3U286"/>
<feature type="compositionally biased region" description="Polar residues" evidence="2">
    <location>
        <begin position="77"/>
        <end position="90"/>
    </location>
</feature>
<evidence type="ECO:0000259" key="3">
    <source>
        <dbReference type="PROSITE" id="PS50137"/>
    </source>
</evidence>
<dbReference type="SUPFAM" id="SSF54768">
    <property type="entry name" value="dsRNA-binding domain-like"/>
    <property type="match status" value="1"/>
</dbReference>
<dbReference type="GO" id="GO:0051726">
    <property type="term" value="P:regulation of cell cycle"/>
    <property type="evidence" value="ECO:0007669"/>
    <property type="project" value="InterPro"/>
</dbReference>
<keyword evidence="6" id="KW-1185">Reference proteome</keyword>
<proteinExistence type="predicted"/>
<name>A0A8S3U286_MYTED</name>
<dbReference type="InterPro" id="IPR014720">
    <property type="entry name" value="dsRBD_dom"/>
</dbReference>
<dbReference type="OrthoDB" id="786951at2759"/>
<organism evidence="5 6">
    <name type="scientific">Mytilus edulis</name>
    <name type="common">Blue mussel</name>
    <dbReference type="NCBI Taxonomy" id="6550"/>
    <lineage>
        <taxon>Eukaryota</taxon>
        <taxon>Metazoa</taxon>
        <taxon>Spiralia</taxon>
        <taxon>Lophotrochozoa</taxon>
        <taxon>Mollusca</taxon>
        <taxon>Bivalvia</taxon>
        <taxon>Autobranchia</taxon>
        <taxon>Pteriomorphia</taxon>
        <taxon>Mytilida</taxon>
        <taxon>Mytiloidea</taxon>
        <taxon>Mytilidae</taxon>
        <taxon>Mytilinae</taxon>
        <taxon>Mytilus</taxon>
    </lineage>
</organism>